<dbReference type="Proteomes" id="UP001057402">
    <property type="component" value="Chromosome 11"/>
</dbReference>
<protein>
    <submittedName>
        <fullName evidence="1">Uncharacterized protein</fullName>
    </submittedName>
</protein>
<gene>
    <name evidence="1" type="ORF">MLD38_035485</name>
</gene>
<evidence type="ECO:0000313" key="1">
    <source>
        <dbReference type="EMBL" id="KAI4310511.1"/>
    </source>
</evidence>
<reference evidence="2" key="1">
    <citation type="journal article" date="2023" name="Front. Plant Sci.">
        <title>Chromosomal-level genome assembly of Melastoma candidum provides insights into trichome evolution.</title>
        <authorList>
            <person name="Zhong Y."/>
            <person name="Wu W."/>
            <person name="Sun C."/>
            <person name="Zou P."/>
            <person name="Liu Y."/>
            <person name="Dai S."/>
            <person name="Zhou R."/>
        </authorList>
    </citation>
    <scope>NUCLEOTIDE SEQUENCE [LARGE SCALE GENOMIC DNA]</scope>
</reference>
<dbReference type="EMBL" id="CM042890">
    <property type="protein sequence ID" value="KAI4310511.1"/>
    <property type="molecule type" value="Genomic_DNA"/>
</dbReference>
<sequence length="166" mass="18724">MLIRLKMQMEGICKVLSHRGSIELHYGSIAYGQEVDLWALGCIFAELLTLEPLFLGASDIDQLGRIFNVLGNLTEASWLGCAKLPDFITITFTEVAHLAVLMMKFPRFKDQFVMTHLPELLQQSSCSTSTLMKSPFHCLFPQLRLVGHLVHLFVLLLDHLAQLLNV</sequence>
<organism evidence="1 2">
    <name type="scientific">Melastoma candidum</name>
    <dbReference type="NCBI Taxonomy" id="119954"/>
    <lineage>
        <taxon>Eukaryota</taxon>
        <taxon>Viridiplantae</taxon>
        <taxon>Streptophyta</taxon>
        <taxon>Embryophyta</taxon>
        <taxon>Tracheophyta</taxon>
        <taxon>Spermatophyta</taxon>
        <taxon>Magnoliopsida</taxon>
        <taxon>eudicotyledons</taxon>
        <taxon>Gunneridae</taxon>
        <taxon>Pentapetalae</taxon>
        <taxon>rosids</taxon>
        <taxon>malvids</taxon>
        <taxon>Myrtales</taxon>
        <taxon>Melastomataceae</taxon>
        <taxon>Melastomatoideae</taxon>
        <taxon>Melastomateae</taxon>
        <taxon>Melastoma</taxon>
    </lineage>
</organism>
<evidence type="ECO:0000313" key="2">
    <source>
        <dbReference type="Proteomes" id="UP001057402"/>
    </source>
</evidence>
<proteinExistence type="predicted"/>
<keyword evidence="2" id="KW-1185">Reference proteome</keyword>
<comment type="caution">
    <text evidence="1">The sequence shown here is derived from an EMBL/GenBank/DDBJ whole genome shotgun (WGS) entry which is preliminary data.</text>
</comment>
<name>A0ACB9LGT5_9MYRT</name>
<accession>A0ACB9LGT5</accession>